<feature type="region of interest" description="Disordered" evidence="1">
    <location>
        <begin position="1"/>
        <end position="22"/>
    </location>
</feature>
<accession>A0A2G8L2M0</accession>
<evidence type="ECO:0000313" key="3">
    <source>
        <dbReference type="Proteomes" id="UP000230750"/>
    </source>
</evidence>
<evidence type="ECO:0000313" key="2">
    <source>
        <dbReference type="EMBL" id="PIK54498.1"/>
    </source>
</evidence>
<sequence>MPRGGVTGPGPSGISRGDSLSRIRYPSEDTVYRDKYLISGAGNSRSVLEGLDRADDKKRYPSVGEWRKCNNYGYDLDHRPSVSRHGAGHYVNREAGRSYRRIEDDQLNDRQVVNNSDRNVQLGEYSPPVRYHSNDLPVPPSDSRIYPKRTEVRPVAFDGSSEWNDYIVQFELIAEMNRWDPLSKGMHLATSLRGEALSVLGDLDTSMRRNYDSLVAALSKRFGSQNQTELFRAQLKNKTKKER</sequence>
<dbReference type="AlphaFoldDB" id="A0A2G8L2M0"/>
<protein>
    <submittedName>
        <fullName evidence="2">Uncharacterized protein</fullName>
    </submittedName>
</protein>
<feature type="compositionally biased region" description="Gly residues" evidence="1">
    <location>
        <begin position="1"/>
        <end position="11"/>
    </location>
</feature>
<proteinExistence type="predicted"/>
<keyword evidence="3" id="KW-1185">Reference proteome</keyword>
<name>A0A2G8L2M0_STIJA</name>
<gene>
    <name evidence="2" type="ORF">BSL78_08572</name>
</gene>
<dbReference type="EMBL" id="MRZV01000246">
    <property type="protein sequence ID" value="PIK54498.1"/>
    <property type="molecule type" value="Genomic_DNA"/>
</dbReference>
<dbReference type="PANTHER" id="PTHR45823">
    <property type="entry name" value="T-SNARE COILED-COIL HOMOLOGY DOMAIN-CONTAINING PROTEIN"/>
    <property type="match status" value="1"/>
</dbReference>
<organism evidence="2 3">
    <name type="scientific">Stichopus japonicus</name>
    <name type="common">Sea cucumber</name>
    <dbReference type="NCBI Taxonomy" id="307972"/>
    <lineage>
        <taxon>Eukaryota</taxon>
        <taxon>Metazoa</taxon>
        <taxon>Echinodermata</taxon>
        <taxon>Eleutherozoa</taxon>
        <taxon>Echinozoa</taxon>
        <taxon>Holothuroidea</taxon>
        <taxon>Aspidochirotacea</taxon>
        <taxon>Aspidochirotida</taxon>
        <taxon>Stichopodidae</taxon>
        <taxon>Apostichopus</taxon>
    </lineage>
</organism>
<dbReference type="STRING" id="307972.A0A2G8L2M0"/>
<reference evidence="2 3" key="1">
    <citation type="journal article" date="2017" name="PLoS Biol.">
        <title>The sea cucumber genome provides insights into morphological evolution and visceral regeneration.</title>
        <authorList>
            <person name="Zhang X."/>
            <person name="Sun L."/>
            <person name="Yuan J."/>
            <person name="Sun Y."/>
            <person name="Gao Y."/>
            <person name="Zhang L."/>
            <person name="Li S."/>
            <person name="Dai H."/>
            <person name="Hamel J.F."/>
            <person name="Liu C."/>
            <person name="Yu Y."/>
            <person name="Liu S."/>
            <person name="Lin W."/>
            <person name="Guo K."/>
            <person name="Jin S."/>
            <person name="Xu P."/>
            <person name="Storey K.B."/>
            <person name="Huan P."/>
            <person name="Zhang T."/>
            <person name="Zhou Y."/>
            <person name="Zhang J."/>
            <person name="Lin C."/>
            <person name="Li X."/>
            <person name="Xing L."/>
            <person name="Huo D."/>
            <person name="Sun M."/>
            <person name="Wang L."/>
            <person name="Mercier A."/>
            <person name="Li F."/>
            <person name="Yang H."/>
            <person name="Xiang J."/>
        </authorList>
    </citation>
    <scope>NUCLEOTIDE SEQUENCE [LARGE SCALE GENOMIC DNA]</scope>
    <source>
        <strain evidence="2">Shaxun</strain>
        <tissue evidence="2">Muscle</tissue>
    </source>
</reference>
<evidence type="ECO:0000256" key="1">
    <source>
        <dbReference type="SAM" id="MobiDB-lite"/>
    </source>
</evidence>
<dbReference type="Proteomes" id="UP000230750">
    <property type="component" value="Unassembled WGS sequence"/>
</dbReference>
<comment type="caution">
    <text evidence="2">The sequence shown here is derived from an EMBL/GenBank/DDBJ whole genome shotgun (WGS) entry which is preliminary data.</text>
</comment>
<dbReference type="PANTHER" id="PTHR45823:SF1">
    <property type="entry name" value="T-SNARE COILED-COIL HOMOLOGY DOMAIN-CONTAINING PROTEIN"/>
    <property type="match status" value="1"/>
</dbReference>